<dbReference type="EMBL" id="JACIET010000002">
    <property type="protein sequence ID" value="MBB4013972.1"/>
    <property type="molecule type" value="Genomic_DNA"/>
</dbReference>
<evidence type="ECO:0000313" key="6">
    <source>
        <dbReference type="Proteomes" id="UP000561045"/>
    </source>
</evidence>
<proteinExistence type="inferred from homology"/>
<dbReference type="InterPro" id="IPR035938">
    <property type="entry name" value="Hemerythrin-like_sf"/>
</dbReference>
<dbReference type="AlphaFoldDB" id="A0A840BQM3"/>
<evidence type="ECO:0000256" key="1">
    <source>
        <dbReference type="ARBA" id="ARBA00010587"/>
    </source>
</evidence>
<evidence type="ECO:0000313" key="5">
    <source>
        <dbReference type="EMBL" id="MBB4013972.1"/>
    </source>
</evidence>
<evidence type="ECO:0000256" key="2">
    <source>
        <dbReference type="ARBA" id="ARBA00022723"/>
    </source>
</evidence>
<keyword evidence="6" id="KW-1185">Reference proteome</keyword>
<evidence type="ECO:0000256" key="3">
    <source>
        <dbReference type="ARBA" id="ARBA00023004"/>
    </source>
</evidence>
<comment type="similarity">
    <text evidence="1">Belongs to the hemerythrin family.</text>
</comment>
<dbReference type="CDD" id="cd12107">
    <property type="entry name" value="Hemerythrin"/>
    <property type="match status" value="1"/>
</dbReference>
<keyword evidence="2" id="KW-0479">Metal-binding</keyword>
<dbReference type="SUPFAM" id="SSF47188">
    <property type="entry name" value="Hemerythrin-like"/>
    <property type="match status" value="1"/>
</dbReference>
<accession>A0A840BQM3</accession>
<sequence length="178" mass="19068">MTPFELTPDLLFGHRDMDTTHEDFVWAVNALRVADDDTMGVALDALIAHCESHFAQENAWAAAIGFPGCHANEHERVLAVMRAVRVELDKGDHGLGRRLAEELPVWFKHHAASMDAALAAMLKNGLTMADIDKAPIASPCGGSHACKNHDHHDDEHDHACHGEAEAAAEGCGGGCGGH</sequence>
<dbReference type="InterPro" id="IPR012312">
    <property type="entry name" value="Hemerythrin-like"/>
</dbReference>
<keyword evidence="3" id="KW-0408">Iron</keyword>
<name>A0A840BQM3_9RHOO</name>
<reference evidence="5 6" key="1">
    <citation type="submission" date="2020-08" db="EMBL/GenBank/DDBJ databases">
        <title>Genomic Encyclopedia of Type Strains, Phase IV (KMG-IV): sequencing the most valuable type-strain genomes for metagenomic binning, comparative biology and taxonomic classification.</title>
        <authorList>
            <person name="Goeker M."/>
        </authorList>
    </citation>
    <scope>NUCLEOTIDE SEQUENCE [LARGE SCALE GENOMIC DNA]</scope>
    <source>
        <strain evidence="5 6">DSM 106739</strain>
    </source>
</reference>
<organism evidence="5 6">
    <name type="scientific">Niveibacterium umoris</name>
    <dbReference type="NCBI Taxonomy" id="1193620"/>
    <lineage>
        <taxon>Bacteria</taxon>
        <taxon>Pseudomonadati</taxon>
        <taxon>Pseudomonadota</taxon>
        <taxon>Betaproteobacteria</taxon>
        <taxon>Rhodocyclales</taxon>
        <taxon>Rhodocyclaceae</taxon>
        <taxon>Niveibacterium</taxon>
    </lineage>
</organism>
<dbReference type="RefSeq" id="WP_183635879.1">
    <property type="nucleotide sequence ID" value="NZ_BAABLE010000005.1"/>
</dbReference>
<dbReference type="Gene3D" id="1.20.120.50">
    <property type="entry name" value="Hemerythrin-like"/>
    <property type="match status" value="1"/>
</dbReference>
<comment type="caution">
    <text evidence="5">The sequence shown here is derived from an EMBL/GenBank/DDBJ whole genome shotgun (WGS) entry which is preliminary data.</text>
</comment>
<gene>
    <name evidence="5" type="ORF">GGR36_003318</name>
</gene>
<protein>
    <submittedName>
        <fullName evidence="5">Hemerythrin-like metal-binding protein</fullName>
    </submittedName>
</protein>
<dbReference type="Proteomes" id="UP000561045">
    <property type="component" value="Unassembled WGS sequence"/>
</dbReference>
<evidence type="ECO:0000259" key="4">
    <source>
        <dbReference type="Pfam" id="PF01814"/>
    </source>
</evidence>
<dbReference type="InterPro" id="IPR012827">
    <property type="entry name" value="Hemerythrin_metal-bd"/>
</dbReference>
<dbReference type="Pfam" id="PF01814">
    <property type="entry name" value="Hemerythrin"/>
    <property type="match status" value="1"/>
</dbReference>
<dbReference type="GO" id="GO:0046872">
    <property type="term" value="F:metal ion binding"/>
    <property type="evidence" value="ECO:0007669"/>
    <property type="project" value="UniProtKB-KW"/>
</dbReference>
<feature type="domain" description="Hemerythrin-like" evidence="4">
    <location>
        <begin position="15"/>
        <end position="122"/>
    </location>
</feature>